<evidence type="ECO:0000256" key="6">
    <source>
        <dbReference type="ARBA" id="ARBA00023136"/>
    </source>
</evidence>
<dbReference type="RefSeq" id="WP_252770282.1">
    <property type="nucleotide sequence ID" value="NZ_JAMXMC010000007.1"/>
</dbReference>
<keyword evidence="5 7" id="KW-1133">Transmembrane helix</keyword>
<name>A0ABT1BQU2_9BURK</name>
<feature type="transmembrane region" description="Helical" evidence="7">
    <location>
        <begin position="285"/>
        <end position="302"/>
    </location>
</feature>
<accession>A0ABT1BQU2</accession>
<keyword evidence="10" id="KW-1185">Reference proteome</keyword>
<reference evidence="9 10" key="1">
    <citation type="submission" date="2022-06" db="EMBL/GenBank/DDBJ databases">
        <title>Ideonella sp. NS12-5 Genome sequencing and assembly.</title>
        <authorList>
            <person name="Jung Y."/>
        </authorList>
    </citation>
    <scope>NUCLEOTIDE SEQUENCE [LARGE SCALE GENOMIC DNA]</scope>
    <source>
        <strain evidence="9 10">NS12-5</strain>
    </source>
</reference>
<feature type="domain" description="Major facilitator superfamily (MFS) profile" evidence="8">
    <location>
        <begin position="1"/>
        <end position="191"/>
    </location>
</feature>
<evidence type="ECO:0000256" key="1">
    <source>
        <dbReference type="ARBA" id="ARBA00004651"/>
    </source>
</evidence>
<evidence type="ECO:0000256" key="5">
    <source>
        <dbReference type="ARBA" id="ARBA00022989"/>
    </source>
</evidence>
<keyword evidence="2" id="KW-0813">Transport</keyword>
<dbReference type="PANTHER" id="PTHR23513">
    <property type="entry name" value="INTEGRAL MEMBRANE EFFLUX PROTEIN-RELATED"/>
    <property type="match status" value="1"/>
</dbReference>
<dbReference type="Pfam" id="PF05977">
    <property type="entry name" value="MFS_3"/>
    <property type="match status" value="1"/>
</dbReference>
<feature type="transmembrane region" description="Helical" evidence="7">
    <location>
        <begin position="252"/>
        <end position="273"/>
    </location>
</feature>
<organism evidence="9 10">
    <name type="scientific">Ideonella oryzae</name>
    <dbReference type="NCBI Taxonomy" id="2937441"/>
    <lineage>
        <taxon>Bacteria</taxon>
        <taxon>Pseudomonadati</taxon>
        <taxon>Pseudomonadota</taxon>
        <taxon>Betaproteobacteria</taxon>
        <taxon>Burkholderiales</taxon>
        <taxon>Sphaerotilaceae</taxon>
        <taxon>Ideonella</taxon>
    </lineage>
</organism>
<dbReference type="Proteomes" id="UP001204851">
    <property type="component" value="Unassembled WGS sequence"/>
</dbReference>
<feature type="transmembrane region" description="Helical" evidence="7">
    <location>
        <begin position="308"/>
        <end position="331"/>
    </location>
</feature>
<evidence type="ECO:0000259" key="8">
    <source>
        <dbReference type="PROSITE" id="PS50850"/>
    </source>
</evidence>
<evidence type="ECO:0000256" key="3">
    <source>
        <dbReference type="ARBA" id="ARBA00022475"/>
    </source>
</evidence>
<feature type="transmembrane region" description="Helical" evidence="7">
    <location>
        <begin position="343"/>
        <end position="369"/>
    </location>
</feature>
<evidence type="ECO:0000313" key="10">
    <source>
        <dbReference type="Proteomes" id="UP001204851"/>
    </source>
</evidence>
<dbReference type="EMBL" id="JAMXMC010000007">
    <property type="protein sequence ID" value="MCO5977772.1"/>
    <property type="molecule type" value="Genomic_DNA"/>
</dbReference>
<protein>
    <submittedName>
        <fullName evidence="9">MFS transporter</fullName>
    </submittedName>
</protein>
<dbReference type="CDD" id="cd06173">
    <property type="entry name" value="MFS_MefA_like"/>
    <property type="match status" value="1"/>
</dbReference>
<feature type="domain" description="Major facilitator superfamily (MFS) profile" evidence="8">
    <location>
        <begin position="214"/>
        <end position="403"/>
    </location>
</feature>
<feature type="transmembrane region" description="Helical" evidence="7">
    <location>
        <begin position="49"/>
        <end position="66"/>
    </location>
</feature>
<keyword evidence="6 7" id="KW-0472">Membrane</keyword>
<dbReference type="InterPro" id="IPR010290">
    <property type="entry name" value="TM_effector"/>
</dbReference>
<dbReference type="InterPro" id="IPR036259">
    <property type="entry name" value="MFS_trans_sf"/>
</dbReference>
<dbReference type="PANTHER" id="PTHR23513:SF11">
    <property type="entry name" value="STAPHYLOFERRIN A TRANSPORTER"/>
    <property type="match status" value="1"/>
</dbReference>
<comment type="subcellular location">
    <subcellularLocation>
        <location evidence="1">Cell membrane</location>
        <topology evidence="1">Multi-pass membrane protein</topology>
    </subcellularLocation>
</comment>
<evidence type="ECO:0000313" key="9">
    <source>
        <dbReference type="EMBL" id="MCO5977772.1"/>
    </source>
</evidence>
<evidence type="ECO:0000256" key="2">
    <source>
        <dbReference type="ARBA" id="ARBA00022448"/>
    </source>
</evidence>
<proteinExistence type="predicted"/>
<dbReference type="Gene3D" id="1.20.1250.20">
    <property type="entry name" value="MFS general substrate transporter like domains"/>
    <property type="match status" value="1"/>
</dbReference>
<evidence type="ECO:0000256" key="4">
    <source>
        <dbReference type="ARBA" id="ARBA00022692"/>
    </source>
</evidence>
<dbReference type="PROSITE" id="PS50850">
    <property type="entry name" value="MFS"/>
    <property type="match status" value="2"/>
</dbReference>
<feature type="transmembrane region" description="Helical" evidence="7">
    <location>
        <begin position="217"/>
        <end position="237"/>
    </location>
</feature>
<keyword evidence="3" id="KW-1003">Cell membrane</keyword>
<comment type="caution">
    <text evidence="9">The sequence shown here is derived from an EMBL/GenBank/DDBJ whole genome shotgun (WGS) entry which is preliminary data.</text>
</comment>
<dbReference type="InterPro" id="IPR020846">
    <property type="entry name" value="MFS_dom"/>
</dbReference>
<feature type="transmembrane region" description="Helical" evidence="7">
    <location>
        <begin position="375"/>
        <end position="393"/>
    </location>
</feature>
<dbReference type="SUPFAM" id="SSF103473">
    <property type="entry name" value="MFS general substrate transporter"/>
    <property type="match status" value="1"/>
</dbReference>
<gene>
    <name evidence="9" type="ORF">M0L44_13770</name>
</gene>
<evidence type="ECO:0000256" key="7">
    <source>
        <dbReference type="SAM" id="Phobius"/>
    </source>
</evidence>
<sequence>MRLLLTRRFGTFWLASLLSNIGTWAQQVAQPWLLLSLGASPWLLGLDSFALGGPGLLLTLVGGVLADRADRRLLIATLQSIQMLCPVLIVVLLLHGSIQPWIIVALSLVVGVTDALSMPSFQTIVSTLVSRQQLPTGIALNTTQFNLSRILGPSLAGVLMASIGAVGAFAVSAASYLPFIAVALWILPRATVRVVAPAEGGGDGHLLAGARAVLAQPALRGAVLTVLMGSLLCSPLLTFCPVLVKTEFQADVAQFSLTVSAFGAGGLLGGLLLMAVDPARDRRPLASWAASGFAAVVLLSALNPWAWALPLLFVAGGLAMTAANASANAWLQSQAPAAIRGQTVSLFMLAMRGGTALGGLLTGLTVSAWGVREALALNGLLALLAVAMVRRGWLRARPPAAVA</sequence>
<keyword evidence="4 7" id="KW-0812">Transmembrane</keyword>
<feature type="transmembrane region" description="Helical" evidence="7">
    <location>
        <begin position="176"/>
        <end position="196"/>
    </location>
</feature>